<gene>
    <name evidence="1" type="ORF">C4532_01060</name>
</gene>
<dbReference type="InterPro" id="IPR021272">
    <property type="entry name" value="DUF2851"/>
</dbReference>
<evidence type="ECO:0000313" key="1">
    <source>
        <dbReference type="EMBL" id="RJP75164.1"/>
    </source>
</evidence>
<dbReference type="Pfam" id="PF11013">
    <property type="entry name" value="DUF2851"/>
    <property type="match status" value="1"/>
</dbReference>
<accession>A0A419F975</accession>
<comment type="caution">
    <text evidence="1">The sequence shown here is derived from an EMBL/GenBank/DDBJ whole genome shotgun (WGS) entry which is preliminary data.</text>
</comment>
<sequence>MPFSDEYFRLFDNTPAFRDRVASKYILATSAAHISERLLRCIWYDRLYDMQRLATRDGKSVSVHSPGTWNLESGPDFKNAHLSIGGQRLKGDVELHIEPSGWRLHGHSHDPRYDNVILHVTLTSRAKEAPIVSRHGVEIAELALWDYLSDNLSVLKSALRPEEYPYRSMKNFGRCQGLLEQMPPDAALRLLHIAGDARIIAKQRRFSYEAEKNKPDQVAYAALLECMGYKAYTKQFGQLAQRLPYETLRERVLASRSLRSPEERARLTQALLLGAAGLLRPSGRSVAPDAQDYLGHMERLWKKSGLASADAGDICWKAAAVRPANLPERRIAGISHVLVGSYERGLFDFIVASAHKHDGRRARSACIAHLVSPLDDFWSYRYSGGGRRLKKSVSLIGRDRALTIVVNSYVPLGLLHARQESRGEDEESVHQLYCSLPSPLPNNITRLMEYRMFGREPRARAQFRRSARTQQGLLQIFADWCSEDPSCENCGLLAVLQARQVGDG</sequence>
<dbReference type="Proteomes" id="UP000285961">
    <property type="component" value="Unassembled WGS sequence"/>
</dbReference>
<protein>
    <submittedName>
        <fullName evidence="1">DUF2851 family protein</fullName>
    </submittedName>
</protein>
<dbReference type="EMBL" id="QZKI01000006">
    <property type="protein sequence ID" value="RJP75164.1"/>
    <property type="molecule type" value="Genomic_DNA"/>
</dbReference>
<name>A0A419F975_9BACT</name>
<dbReference type="AlphaFoldDB" id="A0A419F975"/>
<evidence type="ECO:0000313" key="2">
    <source>
        <dbReference type="Proteomes" id="UP000285961"/>
    </source>
</evidence>
<proteinExistence type="predicted"/>
<reference evidence="1 2" key="1">
    <citation type="journal article" date="2017" name="ISME J.">
        <title>Energy and carbon metabolisms in a deep terrestrial subsurface fluid microbial community.</title>
        <authorList>
            <person name="Momper L."/>
            <person name="Jungbluth S.P."/>
            <person name="Lee M.D."/>
            <person name="Amend J.P."/>
        </authorList>
    </citation>
    <scope>NUCLEOTIDE SEQUENCE [LARGE SCALE GENOMIC DNA]</scope>
    <source>
        <strain evidence="1">SURF_17</strain>
    </source>
</reference>
<organism evidence="1 2">
    <name type="scientific">Candidatus Abyssobacteria bacterium SURF_17</name>
    <dbReference type="NCBI Taxonomy" id="2093361"/>
    <lineage>
        <taxon>Bacteria</taxon>
        <taxon>Pseudomonadati</taxon>
        <taxon>Candidatus Hydrogenedentota</taxon>
        <taxon>Candidatus Abyssobacteria</taxon>
    </lineage>
</organism>